<keyword evidence="4 9" id="KW-0132">Cell division</keyword>
<sequence length="231" mass="26566">MNEGYSLNTDFDAVLNLKNINLQQFDFNKALDGIRKLNDKHTNDLITTLDKKNTLQSTIKDLTESTSKVLREDTNEFVEIQINQISFNIINNDVTDVYNKIEESKDTLYGLRTEKARLENLLATKTDEYESCLRQKMLQDVWSLKLSYLQLLLGITISNEDGSMKISFSRLSNSNPYRSCYIVLKLTDDKFTGISCEPKLKNYSKYVSDLNNGLDFGSFLCLVRQSFKTTL</sequence>
<dbReference type="OMA" id="GDPQKKY"/>
<name>J4D8G4_THEOR</name>
<accession>J4D8G4</accession>
<dbReference type="CDD" id="cd23784">
    <property type="entry name" value="RWD_Spc25"/>
    <property type="match status" value="1"/>
</dbReference>
<dbReference type="PANTHER" id="PTHR14281:SF0">
    <property type="entry name" value="KINETOCHORE PROTEIN SPC25"/>
    <property type="match status" value="1"/>
</dbReference>
<evidence type="ECO:0000256" key="2">
    <source>
        <dbReference type="ARBA" id="ARBA00006379"/>
    </source>
</evidence>
<keyword evidence="6" id="KW-0175">Coiled coil</keyword>
<evidence type="ECO:0000256" key="7">
    <source>
        <dbReference type="ARBA" id="ARBA00023306"/>
    </source>
</evidence>
<proteinExistence type="inferred from homology"/>
<evidence type="ECO:0000256" key="4">
    <source>
        <dbReference type="ARBA" id="ARBA00022618"/>
    </source>
</evidence>
<comment type="subunit">
    <text evidence="9">Component of the NDC80 complex.</text>
</comment>
<dbReference type="AlphaFoldDB" id="J4D8G4"/>
<dbReference type="InterPro" id="IPR045143">
    <property type="entry name" value="Spc25"/>
</dbReference>
<dbReference type="Proteomes" id="UP000003786">
    <property type="component" value="Chromosome 3"/>
</dbReference>
<keyword evidence="12" id="KW-1185">Reference proteome</keyword>
<comment type="function">
    <text evidence="9">Acts as a component of the essential kinetochore-associated NDC80 complex, which is required for chromosome segregation and spindle checkpoint activity.</text>
</comment>
<protein>
    <recommendedName>
        <fullName evidence="9">Kinetochore protein SPC25</fullName>
    </recommendedName>
</protein>
<evidence type="ECO:0000256" key="8">
    <source>
        <dbReference type="ARBA" id="ARBA00023328"/>
    </source>
</evidence>
<dbReference type="PANTHER" id="PTHR14281">
    <property type="entry name" value="KINETOCHORE PROTEIN SPC25-RELATED"/>
    <property type="match status" value="1"/>
</dbReference>
<reference evidence="11 12" key="1">
    <citation type="journal article" date="2012" name="MBio">
        <title>Comparative genome analysis of three eukaryotic parasites with differing abilities to transform leukocytes reveals key mediators of Theileria-induced leukocyte transformation.</title>
        <authorList>
            <person name="Hayashida K."/>
            <person name="Hara Y."/>
            <person name="Abe T."/>
            <person name="Yamasaki C."/>
            <person name="Toyoda A."/>
            <person name="Kosuge T."/>
            <person name="Suzuki Y."/>
            <person name="Sato Y."/>
            <person name="Kawashima S."/>
            <person name="Katayama T."/>
            <person name="Wakaguri H."/>
            <person name="Inoue N."/>
            <person name="Homma K."/>
            <person name="Tada-Umezaki M."/>
            <person name="Yagi Y."/>
            <person name="Fujii Y."/>
            <person name="Habara T."/>
            <person name="Kanehisa M."/>
            <person name="Watanabe H."/>
            <person name="Ito K."/>
            <person name="Gojobori T."/>
            <person name="Sugawara H."/>
            <person name="Imanishi T."/>
            <person name="Weir W."/>
            <person name="Gardner M."/>
            <person name="Pain A."/>
            <person name="Shiels B."/>
            <person name="Hattori M."/>
            <person name="Nene V."/>
            <person name="Sugimoto C."/>
        </authorList>
    </citation>
    <scope>NUCLEOTIDE SEQUENCE [LARGE SCALE GENOMIC DNA]</scope>
    <source>
        <strain evidence="11 12">Shintoku</strain>
    </source>
</reference>
<gene>
    <name evidence="11" type="ORF">TOT_030000032</name>
</gene>
<dbReference type="eggNOG" id="ENOG502TN99">
    <property type="taxonomic scope" value="Eukaryota"/>
</dbReference>
<evidence type="ECO:0000259" key="10">
    <source>
        <dbReference type="Pfam" id="PF08234"/>
    </source>
</evidence>
<dbReference type="Pfam" id="PF08234">
    <property type="entry name" value="Spindle_Spc25"/>
    <property type="match status" value="1"/>
</dbReference>
<evidence type="ECO:0000256" key="1">
    <source>
        <dbReference type="ARBA" id="ARBA00004584"/>
    </source>
</evidence>
<keyword evidence="9" id="KW-0995">Kinetochore</keyword>
<keyword evidence="3 9" id="KW-0158">Chromosome</keyword>
<comment type="subcellular location">
    <subcellularLocation>
        <location evidence="1">Chromosome</location>
        <location evidence="1">Centromere</location>
    </subcellularLocation>
    <subcellularLocation>
        <location evidence="9">Nucleus</location>
    </subcellularLocation>
    <subcellularLocation>
        <location evidence="9">Chromosome</location>
        <location evidence="9">Centromere</location>
        <location evidence="9">Kinetochore</location>
    </subcellularLocation>
</comment>
<keyword evidence="9" id="KW-0539">Nucleus</keyword>
<keyword evidence="7 9" id="KW-0131">Cell cycle</keyword>
<dbReference type="EMBL" id="AP011948">
    <property type="protein sequence ID" value="BAM40770.1"/>
    <property type="molecule type" value="Genomic_DNA"/>
</dbReference>
<dbReference type="GO" id="GO:0005634">
    <property type="term" value="C:nucleus"/>
    <property type="evidence" value="ECO:0007669"/>
    <property type="project" value="UniProtKB-SubCell"/>
</dbReference>
<dbReference type="KEGG" id="tot:TOT_030000032"/>
<keyword evidence="8 9" id="KW-0137">Centromere</keyword>
<dbReference type="OrthoDB" id="361556at2759"/>
<evidence type="ECO:0000256" key="3">
    <source>
        <dbReference type="ARBA" id="ARBA00022454"/>
    </source>
</evidence>
<dbReference type="InterPro" id="IPR013255">
    <property type="entry name" value="Spc25_C"/>
</dbReference>
<evidence type="ECO:0000256" key="5">
    <source>
        <dbReference type="ARBA" id="ARBA00022776"/>
    </source>
</evidence>
<dbReference type="VEuPathDB" id="PiroplasmaDB:TOT_030000032"/>
<dbReference type="RefSeq" id="XP_009691071.1">
    <property type="nucleotide sequence ID" value="XM_009692776.1"/>
</dbReference>
<dbReference type="GO" id="GO:0007059">
    <property type="term" value="P:chromosome segregation"/>
    <property type="evidence" value="ECO:0007669"/>
    <property type="project" value="InterPro"/>
</dbReference>
<comment type="similarity">
    <text evidence="2 9">Belongs to the SPC25 family.</text>
</comment>
<dbReference type="Gene3D" id="3.30.457.50">
    <property type="entry name" value="Chromosome segregation protein Spc25"/>
    <property type="match status" value="1"/>
</dbReference>
<feature type="domain" description="Chromosome segregation protein Spc25 C-terminal" evidence="10">
    <location>
        <begin position="160"/>
        <end position="228"/>
    </location>
</feature>
<dbReference type="GO" id="GO:0031262">
    <property type="term" value="C:Ndc80 complex"/>
    <property type="evidence" value="ECO:0007669"/>
    <property type="project" value="InterPro"/>
</dbReference>
<keyword evidence="5 9" id="KW-0498">Mitosis</keyword>
<evidence type="ECO:0000313" key="12">
    <source>
        <dbReference type="Proteomes" id="UP000003786"/>
    </source>
</evidence>
<evidence type="ECO:0000256" key="6">
    <source>
        <dbReference type="ARBA" id="ARBA00023054"/>
    </source>
</evidence>
<dbReference type="GO" id="GO:0051301">
    <property type="term" value="P:cell division"/>
    <property type="evidence" value="ECO:0007669"/>
    <property type="project" value="UniProtKB-UniRule"/>
</dbReference>
<organism evidence="11 12">
    <name type="scientific">Theileria orientalis strain Shintoku</name>
    <dbReference type="NCBI Taxonomy" id="869250"/>
    <lineage>
        <taxon>Eukaryota</taxon>
        <taxon>Sar</taxon>
        <taxon>Alveolata</taxon>
        <taxon>Apicomplexa</taxon>
        <taxon>Aconoidasida</taxon>
        <taxon>Piroplasmida</taxon>
        <taxon>Theileriidae</taxon>
        <taxon>Theileria</taxon>
    </lineage>
</organism>
<evidence type="ECO:0000313" key="11">
    <source>
        <dbReference type="EMBL" id="BAM40770.1"/>
    </source>
</evidence>
<evidence type="ECO:0000256" key="9">
    <source>
        <dbReference type="RuleBase" id="RU367150"/>
    </source>
</evidence>
<dbReference type="GeneID" id="20715238"/>